<accession>A0A7S1BH83</accession>
<dbReference type="EMBL" id="HBFR01017143">
    <property type="protein sequence ID" value="CAD8885302.1"/>
    <property type="molecule type" value="Transcribed_RNA"/>
</dbReference>
<gene>
    <name evidence="1" type="ORF">CHYS00102_LOCUS12499</name>
</gene>
<name>A0A7S1BH83_9STRA</name>
<proteinExistence type="predicted"/>
<dbReference type="AlphaFoldDB" id="A0A7S1BH83"/>
<organism evidence="1">
    <name type="scientific">Corethron hystrix</name>
    <dbReference type="NCBI Taxonomy" id="216773"/>
    <lineage>
        <taxon>Eukaryota</taxon>
        <taxon>Sar</taxon>
        <taxon>Stramenopiles</taxon>
        <taxon>Ochrophyta</taxon>
        <taxon>Bacillariophyta</taxon>
        <taxon>Coscinodiscophyceae</taxon>
        <taxon>Corethrophycidae</taxon>
        <taxon>Corethrales</taxon>
        <taxon>Corethraceae</taxon>
        <taxon>Corethron</taxon>
    </lineage>
</organism>
<sequence length="181" mass="21456">MKCYPHLDGRSNIFFRIVLLVDSAPYCTSWQQLELYHIRPSDDLIRRVSFDNIHILEFLPALGDNPSCRCGPPITIRREHSDERFIDLEKYEASKLENNIGNRKGQALYISSFVRRLSLTEEGEYSAKDIRRAQKDVESIKENRKRSIKKQKMEIRCNKRLTKLKNIIPKERFEFSRPRKV</sequence>
<protein>
    <submittedName>
        <fullName evidence="1">Uncharacterized protein</fullName>
    </submittedName>
</protein>
<evidence type="ECO:0000313" key="1">
    <source>
        <dbReference type="EMBL" id="CAD8885302.1"/>
    </source>
</evidence>
<reference evidence="1" key="1">
    <citation type="submission" date="2021-01" db="EMBL/GenBank/DDBJ databases">
        <authorList>
            <person name="Corre E."/>
            <person name="Pelletier E."/>
            <person name="Niang G."/>
            <person name="Scheremetjew M."/>
            <person name="Finn R."/>
            <person name="Kale V."/>
            <person name="Holt S."/>
            <person name="Cochrane G."/>
            <person name="Meng A."/>
            <person name="Brown T."/>
            <person name="Cohen L."/>
        </authorList>
    </citation>
    <scope>NUCLEOTIDE SEQUENCE</scope>
    <source>
        <strain evidence="1">308</strain>
    </source>
</reference>